<dbReference type="Proteomes" id="UP000219281">
    <property type="component" value="Unassembled WGS sequence"/>
</dbReference>
<feature type="chain" id="PRO_5012741485" description="Lipoprotein" evidence="1">
    <location>
        <begin position="23"/>
        <end position="199"/>
    </location>
</feature>
<proteinExistence type="predicted"/>
<reference evidence="3" key="1">
    <citation type="submission" date="2017-09" db="EMBL/GenBank/DDBJ databases">
        <authorList>
            <person name="Varghese N."/>
            <person name="Submissions S."/>
        </authorList>
    </citation>
    <scope>NUCLEOTIDE SEQUENCE [LARGE SCALE GENOMIC DNA]</scope>
    <source>
        <strain evidence="3">CGMCC 1.12803</strain>
    </source>
</reference>
<keyword evidence="1" id="KW-0732">Signal</keyword>
<evidence type="ECO:0000256" key="1">
    <source>
        <dbReference type="SAM" id="SignalP"/>
    </source>
</evidence>
<evidence type="ECO:0008006" key="4">
    <source>
        <dbReference type="Google" id="ProtNLM"/>
    </source>
</evidence>
<dbReference type="EMBL" id="OCMT01000002">
    <property type="protein sequence ID" value="SOD15477.1"/>
    <property type="molecule type" value="Genomic_DNA"/>
</dbReference>
<dbReference type="AlphaFoldDB" id="A0A286A0P2"/>
<gene>
    <name evidence="2" type="ORF">SAMN06297358_2471</name>
</gene>
<protein>
    <recommendedName>
        <fullName evidence="4">Lipoprotein</fullName>
    </recommendedName>
</protein>
<evidence type="ECO:0000313" key="2">
    <source>
        <dbReference type="EMBL" id="SOD15477.1"/>
    </source>
</evidence>
<name>A0A286A0P2_9SPHI</name>
<evidence type="ECO:0000313" key="3">
    <source>
        <dbReference type="Proteomes" id="UP000219281"/>
    </source>
</evidence>
<accession>A0A286A0P2</accession>
<keyword evidence="3" id="KW-1185">Reference proteome</keyword>
<sequence>MKKYLFFLLVLCLFSCTPSVEKDFKKIPTEFDTLENLIKHINPSKKYIYWECVYKEYEKTSKVIISKGDSSSIRNLKYDVPRDGFINKNWTGYYYIAYQDGKKLKYAYDTKSLQTFIGKIDNLANALLIAETQNFSVDLKKKLGSSYKKTSNGFELHLAKFHSCPTQTEAFKISIDTLGNLEPKTLNYFYNVYKDVCAD</sequence>
<dbReference type="RefSeq" id="WP_097132244.1">
    <property type="nucleotide sequence ID" value="NZ_OCMT01000002.1"/>
</dbReference>
<feature type="signal peptide" evidence="1">
    <location>
        <begin position="1"/>
        <end position="22"/>
    </location>
</feature>
<organism evidence="2 3">
    <name type="scientific">Pedobacter xixiisoli</name>
    <dbReference type="NCBI Taxonomy" id="1476464"/>
    <lineage>
        <taxon>Bacteria</taxon>
        <taxon>Pseudomonadati</taxon>
        <taxon>Bacteroidota</taxon>
        <taxon>Sphingobacteriia</taxon>
        <taxon>Sphingobacteriales</taxon>
        <taxon>Sphingobacteriaceae</taxon>
        <taxon>Pedobacter</taxon>
    </lineage>
</organism>
<dbReference type="OrthoDB" id="768050at2"/>